<comment type="caution">
    <text evidence="1">The sequence shown here is derived from an EMBL/GenBank/DDBJ whole genome shotgun (WGS) entry which is preliminary data.</text>
</comment>
<feature type="non-terminal residue" evidence="1">
    <location>
        <position position="185"/>
    </location>
</feature>
<gene>
    <name evidence="1" type="ORF">DCP75_15110</name>
</gene>
<evidence type="ECO:0000313" key="1">
    <source>
        <dbReference type="EMBL" id="HAN29020.1"/>
    </source>
</evidence>
<dbReference type="Pfam" id="PF05019">
    <property type="entry name" value="Coq4"/>
    <property type="match status" value="1"/>
</dbReference>
<reference evidence="1 2" key="1">
    <citation type="journal article" date="2018" name="Nat. Biotechnol.">
        <title>A standardized bacterial taxonomy based on genome phylogeny substantially revises the tree of life.</title>
        <authorList>
            <person name="Parks D.H."/>
            <person name="Chuvochina M."/>
            <person name="Waite D.W."/>
            <person name="Rinke C."/>
            <person name="Skarshewski A."/>
            <person name="Chaumeil P.A."/>
            <person name="Hugenholtz P."/>
        </authorList>
    </citation>
    <scope>NUCLEOTIDE SEQUENCE [LARGE SCALE GENOMIC DNA]</scope>
    <source>
        <strain evidence="1">UBA9158</strain>
    </source>
</reference>
<protein>
    <submittedName>
        <fullName evidence="1">Uncharacterized protein</fullName>
    </submittedName>
</protein>
<dbReference type="AlphaFoldDB" id="A0A3C1KQM8"/>
<sequence length="185" mass="21239">MTDKKIPYLMKGATAPTSASSILISSSRYLNDARVREGIALRMLGRNGRDLPPTYSLPALYEALGAVEDYAEVQRLFDAEKEVNPRFADWLSERYLSTMERDDFRHYPPESVGGIYYRYLHDRQFEPNIIELHEPESDLDYWQMRSSQIHDVFEHILAAAPFDIINEMVPTAMKITSVYSVLSPG</sequence>
<dbReference type="EMBL" id="DMND01000206">
    <property type="protein sequence ID" value="HAN29020.1"/>
    <property type="molecule type" value="Genomic_DNA"/>
</dbReference>
<evidence type="ECO:0000313" key="2">
    <source>
        <dbReference type="Proteomes" id="UP000259273"/>
    </source>
</evidence>
<accession>A0A3C1KQM8</accession>
<dbReference type="GO" id="GO:0006744">
    <property type="term" value="P:ubiquinone biosynthetic process"/>
    <property type="evidence" value="ECO:0007669"/>
    <property type="project" value="InterPro"/>
</dbReference>
<dbReference type="InterPro" id="IPR007715">
    <property type="entry name" value="Coq4"/>
</dbReference>
<proteinExistence type="predicted"/>
<dbReference type="Proteomes" id="UP000259273">
    <property type="component" value="Unassembled WGS sequence"/>
</dbReference>
<organism evidence="1 2">
    <name type="scientific">Haliea salexigens</name>
    <dbReference type="NCBI Taxonomy" id="287487"/>
    <lineage>
        <taxon>Bacteria</taxon>
        <taxon>Pseudomonadati</taxon>
        <taxon>Pseudomonadota</taxon>
        <taxon>Gammaproteobacteria</taxon>
        <taxon>Cellvibrionales</taxon>
        <taxon>Halieaceae</taxon>
        <taxon>Haliea</taxon>
    </lineage>
</organism>
<name>A0A3C1KQM8_9GAMM</name>